<accession>A0A9W4SW52</accession>
<keyword evidence="2" id="KW-1185">Reference proteome</keyword>
<sequence>MELLQIVKYLGREYYKLELNSKLEESPHVIKSISIPSEDKKLLPLRLTIVSNN</sequence>
<dbReference type="Proteomes" id="UP001153678">
    <property type="component" value="Unassembled WGS sequence"/>
</dbReference>
<dbReference type="AlphaFoldDB" id="A0A9W4SW52"/>
<evidence type="ECO:0000313" key="2">
    <source>
        <dbReference type="Proteomes" id="UP001153678"/>
    </source>
</evidence>
<dbReference type="EMBL" id="CAMKVN010003091">
    <property type="protein sequence ID" value="CAI2183653.1"/>
    <property type="molecule type" value="Genomic_DNA"/>
</dbReference>
<comment type="caution">
    <text evidence="1">The sequence shown here is derived from an EMBL/GenBank/DDBJ whole genome shotgun (WGS) entry which is preliminary data.</text>
</comment>
<name>A0A9W4SW52_9GLOM</name>
<proteinExistence type="predicted"/>
<gene>
    <name evidence="1" type="ORF">FWILDA_LOCUS11184</name>
</gene>
<evidence type="ECO:0000313" key="1">
    <source>
        <dbReference type="EMBL" id="CAI2183653.1"/>
    </source>
</evidence>
<reference evidence="1" key="1">
    <citation type="submission" date="2022-08" db="EMBL/GenBank/DDBJ databases">
        <authorList>
            <person name="Kallberg Y."/>
            <person name="Tangrot J."/>
            <person name="Rosling A."/>
        </authorList>
    </citation>
    <scope>NUCLEOTIDE SEQUENCE</scope>
    <source>
        <strain evidence="1">Wild A</strain>
    </source>
</reference>
<protein>
    <submittedName>
        <fullName evidence="1">12038_t:CDS:1</fullName>
    </submittedName>
</protein>
<organism evidence="1 2">
    <name type="scientific">Funneliformis geosporum</name>
    <dbReference type="NCBI Taxonomy" id="1117311"/>
    <lineage>
        <taxon>Eukaryota</taxon>
        <taxon>Fungi</taxon>
        <taxon>Fungi incertae sedis</taxon>
        <taxon>Mucoromycota</taxon>
        <taxon>Glomeromycotina</taxon>
        <taxon>Glomeromycetes</taxon>
        <taxon>Glomerales</taxon>
        <taxon>Glomeraceae</taxon>
        <taxon>Funneliformis</taxon>
    </lineage>
</organism>